<reference evidence="2 3" key="1">
    <citation type="journal article" date="2018" name="IMA Fungus">
        <title>IMA Genome-F 9: Draft genome sequence of Annulohypoxylon stygium, Aspergillus mulundensis, Berkeleyomyces basicola (syn. Thielaviopsis basicola), Ceratocystis smalleyi, two Cercospora beticola strains, Coleophoma cylindrospora, Fusarium fracticaudum, Phialophora cf. hyalina, and Morchella septimelata.</title>
        <authorList>
            <person name="Wingfield B.D."/>
            <person name="Bills G.F."/>
            <person name="Dong Y."/>
            <person name="Huang W."/>
            <person name="Nel W.J."/>
            <person name="Swalarsk-Parry B.S."/>
            <person name="Vaghefi N."/>
            <person name="Wilken P.M."/>
            <person name="An Z."/>
            <person name="de Beer Z.W."/>
            <person name="De Vos L."/>
            <person name="Chen L."/>
            <person name="Duong T.A."/>
            <person name="Gao Y."/>
            <person name="Hammerbacher A."/>
            <person name="Kikkert J.R."/>
            <person name="Li Y."/>
            <person name="Li H."/>
            <person name="Li K."/>
            <person name="Li Q."/>
            <person name="Liu X."/>
            <person name="Ma X."/>
            <person name="Naidoo K."/>
            <person name="Pethybridge S.J."/>
            <person name="Sun J."/>
            <person name="Steenkamp E.T."/>
            <person name="van der Nest M.A."/>
            <person name="van Wyk S."/>
            <person name="Wingfield M.J."/>
            <person name="Xiong C."/>
            <person name="Yue Q."/>
            <person name="Zhang X."/>
        </authorList>
    </citation>
    <scope>NUCLEOTIDE SEQUENCE [LARGE SCALE GENOMIC DNA]</scope>
    <source>
        <strain evidence="2 3">DSM 5745</strain>
    </source>
</reference>
<protein>
    <submittedName>
        <fullName evidence="2">Uncharacterized protein</fullName>
    </submittedName>
</protein>
<keyword evidence="3" id="KW-1185">Reference proteome</keyword>
<accession>A0A3D8QRT6</accession>
<evidence type="ECO:0000256" key="1">
    <source>
        <dbReference type="SAM" id="MobiDB-lite"/>
    </source>
</evidence>
<dbReference type="GeneID" id="38120169"/>
<proteinExistence type="predicted"/>
<dbReference type="OrthoDB" id="6499973at2759"/>
<comment type="caution">
    <text evidence="2">The sequence shown here is derived from an EMBL/GenBank/DDBJ whole genome shotgun (WGS) entry which is preliminary data.</text>
</comment>
<dbReference type="RefSeq" id="XP_026599547.1">
    <property type="nucleotide sequence ID" value="XM_026751815.1"/>
</dbReference>
<dbReference type="Proteomes" id="UP000256690">
    <property type="component" value="Unassembled WGS sequence"/>
</dbReference>
<sequence length="223" mass="25617">MSYYVQPLTGLASTVKWTNIPWGLTIYRTTYTPFSEEHFPQTIELIHTLLKANLDEWKDCHNDGPEQRAAKKTLLENYQPIVINDKGQFDGMALPDIRAHYATYLNTPEGERPYTNESMFVVIDDEGLAILAGTDATKLLASDDSVRDARRYWVRAVDSKLEYEGDEEDEDEEEEDDDDDDDEGWIKCSVYRLWSLWVDMDGSRPITAWRAWGAMDPNGPYCG</sequence>
<feature type="compositionally biased region" description="Acidic residues" evidence="1">
    <location>
        <begin position="164"/>
        <end position="183"/>
    </location>
</feature>
<dbReference type="AlphaFoldDB" id="A0A3D8QRT6"/>
<name>A0A3D8QRT6_9EURO</name>
<gene>
    <name evidence="2" type="ORF">DSM5745_09799</name>
</gene>
<feature type="region of interest" description="Disordered" evidence="1">
    <location>
        <begin position="162"/>
        <end position="183"/>
    </location>
</feature>
<evidence type="ECO:0000313" key="3">
    <source>
        <dbReference type="Proteomes" id="UP000256690"/>
    </source>
</evidence>
<organism evidence="2 3">
    <name type="scientific">Aspergillus mulundensis</name>
    <dbReference type="NCBI Taxonomy" id="1810919"/>
    <lineage>
        <taxon>Eukaryota</taxon>
        <taxon>Fungi</taxon>
        <taxon>Dikarya</taxon>
        <taxon>Ascomycota</taxon>
        <taxon>Pezizomycotina</taxon>
        <taxon>Eurotiomycetes</taxon>
        <taxon>Eurotiomycetidae</taxon>
        <taxon>Eurotiales</taxon>
        <taxon>Aspergillaceae</taxon>
        <taxon>Aspergillus</taxon>
        <taxon>Aspergillus subgen. Nidulantes</taxon>
    </lineage>
</organism>
<evidence type="ECO:0000313" key="2">
    <source>
        <dbReference type="EMBL" id="RDW64388.1"/>
    </source>
</evidence>
<dbReference type="STRING" id="1810919.A0A3D8QRT6"/>
<dbReference type="EMBL" id="PVWQ01000014">
    <property type="protein sequence ID" value="RDW64388.1"/>
    <property type="molecule type" value="Genomic_DNA"/>
</dbReference>